<accession>A0A251U7A8</accession>
<proteinExistence type="predicted"/>
<dbReference type="Proteomes" id="UP000215914">
    <property type="component" value="Chromosome 8"/>
</dbReference>
<dbReference type="EMBL" id="CM007897">
    <property type="protein sequence ID" value="OTG18923.1"/>
    <property type="molecule type" value="Genomic_DNA"/>
</dbReference>
<sequence length="51" mass="5610">MRVARVPKGGPRTTPFKFMRAARVPKGGAALGRHVAQHMSKLDSDPDHLRC</sequence>
<protein>
    <submittedName>
        <fullName evidence="1">Uncharacterized protein</fullName>
    </submittedName>
</protein>
<evidence type="ECO:0000313" key="1">
    <source>
        <dbReference type="EMBL" id="OTG18923.1"/>
    </source>
</evidence>
<name>A0A251U7A8_HELAN</name>
<keyword evidence="2" id="KW-1185">Reference proteome</keyword>
<dbReference type="AlphaFoldDB" id="A0A251U7A8"/>
<organism evidence="1 2">
    <name type="scientific">Helianthus annuus</name>
    <name type="common">Common sunflower</name>
    <dbReference type="NCBI Taxonomy" id="4232"/>
    <lineage>
        <taxon>Eukaryota</taxon>
        <taxon>Viridiplantae</taxon>
        <taxon>Streptophyta</taxon>
        <taxon>Embryophyta</taxon>
        <taxon>Tracheophyta</taxon>
        <taxon>Spermatophyta</taxon>
        <taxon>Magnoliopsida</taxon>
        <taxon>eudicotyledons</taxon>
        <taxon>Gunneridae</taxon>
        <taxon>Pentapetalae</taxon>
        <taxon>asterids</taxon>
        <taxon>campanulids</taxon>
        <taxon>Asterales</taxon>
        <taxon>Asteraceae</taxon>
        <taxon>Asteroideae</taxon>
        <taxon>Heliantheae alliance</taxon>
        <taxon>Heliantheae</taxon>
        <taxon>Helianthus</taxon>
    </lineage>
</organism>
<dbReference type="InParanoid" id="A0A251U7A8"/>
<gene>
    <name evidence="1" type="ORF">HannXRQ_Chr08g0228361</name>
</gene>
<evidence type="ECO:0000313" key="2">
    <source>
        <dbReference type="Proteomes" id="UP000215914"/>
    </source>
</evidence>
<reference evidence="2" key="1">
    <citation type="journal article" date="2017" name="Nature">
        <title>The sunflower genome provides insights into oil metabolism, flowering and Asterid evolution.</title>
        <authorList>
            <person name="Badouin H."/>
            <person name="Gouzy J."/>
            <person name="Grassa C.J."/>
            <person name="Murat F."/>
            <person name="Staton S.E."/>
            <person name="Cottret L."/>
            <person name="Lelandais-Briere C."/>
            <person name="Owens G.L."/>
            <person name="Carrere S."/>
            <person name="Mayjonade B."/>
            <person name="Legrand L."/>
            <person name="Gill N."/>
            <person name="Kane N.C."/>
            <person name="Bowers J.E."/>
            <person name="Hubner S."/>
            <person name="Bellec A."/>
            <person name="Berard A."/>
            <person name="Berges H."/>
            <person name="Blanchet N."/>
            <person name="Boniface M.C."/>
            <person name="Brunel D."/>
            <person name="Catrice O."/>
            <person name="Chaidir N."/>
            <person name="Claudel C."/>
            <person name="Donnadieu C."/>
            <person name="Faraut T."/>
            <person name="Fievet G."/>
            <person name="Helmstetter N."/>
            <person name="King M."/>
            <person name="Knapp S.J."/>
            <person name="Lai Z."/>
            <person name="Le Paslier M.C."/>
            <person name="Lippi Y."/>
            <person name="Lorenzon L."/>
            <person name="Mandel J.R."/>
            <person name="Marage G."/>
            <person name="Marchand G."/>
            <person name="Marquand E."/>
            <person name="Bret-Mestries E."/>
            <person name="Morien E."/>
            <person name="Nambeesan S."/>
            <person name="Nguyen T."/>
            <person name="Pegot-Espagnet P."/>
            <person name="Pouilly N."/>
            <person name="Raftis F."/>
            <person name="Sallet E."/>
            <person name="Schiex T."/>
            <person name="Thomas J."/>
            <person name="Vandecasteele C."/>
            <person name="Vares D."/>
            <person name="Vear F."/>
            <person name="Vautrin S."/>
            <person name="Crespi M."/>
            <person name="Mangin B."/>
            <person name="Burke J.M."/>
            <person name="Salse J."/>
            <person name="Munos S."/>
            <person name="Vincourt P."/>
            <person name="Rieseberg L.H."/>
            <person name="Langlade N.B."/>
        </authorList>
    </citation>
    <scope>NUCLEOTIDE SEQUENCE [LARGE SCALE GENOMIC DNA]</scope>
    <source>
        <strain evidence="2">cv. SF193</strain>
    </source>
</reference>